<name>A0A160TM81_9ZZZZ</name>
<evidence type="ECO:0000313" key="2">
    <source>
        <dbReference type="EMBL" id="CUS45638.1"/>
    </source>
</evidence>
<dbReference type="Gene3D" id="3.40.50.720">
    <property type="entry name" value="NAD(P)-binding Rossmann-like Domain"/>
    <property type="match status" value="1"/>
</dbReference>
<dbReference type="InterPro" id="IPR003462">
    <property type="entry name" value="ODC_Mu_crystall"/>
</dbReference>
<dbReference type="PIRSF" id="PIRSF001439">
    <property type="entry name" value="CryM"/>
    <property type="match status" value="1"/>
</dbReference>
<proteinExistence type="inferred from homology"/>
<sequence length="312" mass="32292">MLRSIPYLDAEMVERSTPMPALIAALRRAFAEGRHVAPARLATDMSDRASLLVMPAWRANVSLGVKVVEVDRDASPAIRATYLLIDRATGTPRALFDGAALTRRRTAAASVLAAGYLARPHSKRLLLLGTGALNAPLIEAYASAFPIEAIQIWGRDLAKAEVVAGAARALGYPAVATADISTALQRADIVSAATLATTPLIAGEALVPGTHVDLIGAFRPEMCEADGIAFARSRVFVDTLHGALEEAGDLLQAIAAGHFTAGAIEGDLAALCTGANPGRDGDDTAITLFKSVGTAIEDLAAAELALAGQALP</sequence>
<reference evidence="2" key="1">
    <citation type="submission" date="2015-10" db="EMBL/GenBank/DDBJ databases">
        <authorList>
            <person name="Gilbert D.G."/>
        </authorList>
    </citation>
    <scope>NUCLEOTIDE SEQUENCE</scope>
</reference>
<protein>
    <submittedName>
        <fullName evidence="2">Ornithine cyclodeaminase</fullName>
        <ecNumber evidence="2">4.3.1.12</ecNumber>
    </submittedName>
</protein>
<dbReference type="EMBL" id="CZQE01000286">
    <property type="protein sequence ID" value="CUS45638.1"/>
    <property type="molecule type" value="Genomic_DNA"/>
</dbReference>
<dbReference type="AlphaFoldDB" id="A0A160TM81"/>
<dbReference type="GO" id="GO:0008473">
    <property type="term" value="F:ornithine cyclodeaminase activity"/>
    <property type="evidence" value="ECO:0007669"/>
    <property type="project" value="UniProtKB-EC"/>
</dbReference>
<dbReference type="SUPFAM" id="SSF51735">
    <property type="entry name" value="NAD(P)-binding Rossmann-fold domains"/>
    <property type="match status" value="1"/>
</dbReference>
<dbReference type="EC" id="4.3.1.12" evidence="2"/>
<dbReference type="FunFam" id="3.40.50.720:FF:000311">
    <property type="entry name" value="Ornithine cyclodeaminase"/>
    <property type="match status" value="1"/>
</dbReference>
<evidence type="ECO:0000256" key="1">
    <source>
        <dbReference type="ARBA" id="ARBA00008903"/>
    </source>
</evidence>
<dbReference type="GO" id="GO:0016491">
    <property type="term" value="F:oxidoreductase activity"/>
    <property type="evidence" value="ECO:0007669"/>
    <property type="project" value="UniProtKB-ARBA"/>
</dbReference>
<dbReference type="PANTHER" id="PTHR13812:SF19">
    <property type="entry name" value="KETIMINE REDUCTASE MU-CRYSTALLIN"/>
    <property type="match status" value="1"/>
</dbReference>
<comment type="similarity">
    <text evidence="1">Belongs to the ornithine cyclodeaminase/mu-crystallin family.</text>
</comment>
<dbReference type="Gene3D" id="3.30.1780.10">
    <property type="entry name" value="ornithine cyclodeaminase, domain 1"/>
    <property type="match status" value="1"/>
</dbReference>
<dbReference type="PANTHER" id="PTHR13812">
    <property type="entry name" value="KETIMINE REDUCTASE MU-CRYSTALLIN"/>
    <property type="match status" value="1"/>
</dbReference>
<keyword evidence="2" id="KW-0456">Lyase</keyword>
<dbReference type="InterPro" id="IPR023401">
    <property type="entry name" value="ODC_N"/>
</dbReference>
<dbReference type="InterPro" id="IPR036291">
    <property type="entry name" value="NAD(P)-bd_dom_sf"/>
</dbReference>
<dbReference type="NCBIfam" id="NF004793">
    <property type="entry name" value="PRK06141.1"/>
    <property type="match status" value="1"/>
</dbReference>
<dbReference type="Pfam" id="PF02423">
    <property type="entry name" value="OCD_Mu_crystall"/>
    <property type="match status" value="1"/>
</dbReference>
<organism evidence="2">
    <name type="scientific">hydrothermal vent metagenome</name>
    <dbReference type="NCBI Taxonomy" id="652676"/>
    <lineage>
        <taxon>unclassified sequences</taxon>
        <taxon>metagenomes</taxon>
        <taxon>ecological metagenomes</taxon>
    </lineage>
</organism>
<accession>A0A160TM81</accession>
<dbReference type="GO" id="GO:0005737">
    <property type="term" value="C:cytoplasm"/>
    <property type="evidence" value="ECO:0007669"/>
    <property type="project" value="TreeGrafter"/>
</dbReference>
<gene>
    <name evidence="2" type="ORF">MGWOODY_Smn2338</name>
</gene>
<dbReference type="GO" id="GO:0019752">
    <property type="term" value="P:carboxylic acid metabolic process"/>
    <property type="evidence" value="ECO:0007669"/>
    <property type="project" value="UniProtKB-ARBA"/>
</dbReference>